<evidence type="ECO:0008006" key="3">
    <source>
        <dbReference type="Google" id="ProtNLM"/>
    </source>
</evidence>
<keyword evidence="1" id="KW-1133">Transmembrane helix</keyword>
<feature type="transmembrane region" description="Helical" evidence="1">
    <location>
        <begin position="152"/>
        <end position="170"/>
    </location>
</feature>
<keyword evidence="1" id="KW-0812">Transmembrane</keyword>
<protein>
    <recommendedName>
        <fullName evidence="3">DUF819 family protein</fullName>
    </recommendedName>
</protein>
<proteinExistence type="predicted"/>
<feature type="non-terminal residue" evidence="2">
    <location>
        <position position="331"/>
    </location>
</feature>
<dbReference type="EMBL" id="UINC01036828">
    <property type="protein sequence ID" value="SVB31394.1"/>
    <property type="molecule type" value="Genomic_DNA"/>
</dbReference>
<feature type="transmembrane region" description="Helical" evidence="1">
    <location>
        <begin position="272"/>
        <end position="289"/>
    </location>
</feature>
<dbReference type="AlphaFoldDB" id="A0A382D046"/>
<organism evidence="2">
    <name type="scientific">marine metagenome</name>
    <dbReference type="NCBI Taxonomy" id="408172"/>
    <lineage>
        <taxon>unclassified sequences</taxon>
        <taxon>metagenomes</taxon>
        <taxon>ecological metagenomes</taxon>
    </lineage>
</organism>
<feature type="transmembrane region" description="Helical" evidence="1">
    <location>
        <begin position="21"/>
        <end position="40"/>
    </location>
</feature>
<sequence length="331" mass="35182">MLAIIAFARILEERIAFVKKITSAVVCTLLGIFFANIGVIEHTGPVHEAVSTYAIPYAIVLIIMGTDMRELKNAGWPMIIAYGAACLGSVVGGVVGGLSTAEFVGPETWKLSGAFAAAFMGGGLNFAAIGQSLGIESNIFAAAAVADNMSTVPYMLLQIWLATALAGVFLRRIGSNKSIAGVHNQGETLADKDAGITEEAEEEAEAMRRRWTDTKINVLELAVLGGLPLIFLWLAQQLLGILPNVPDVIWLTTFALGASLLPVVRNLNGAEVLSYFAMHIFFIQLGAASELSQVLKAGVPIFSLMIIVIAIHVIVSYGVAWLLKIDLAIVT</sequence>
<dbReference type="InterPro" id="IPR008537">
    <property type="entry name" value="DUF819"/>
</dbReference>
<accession>A0A382D046</accession>
<keyword evidence="1" id="KW-0472">Membrane</keyword>
<feature type="transmembrane region" description="Helical" evidence="1">
    <location>
        <begin position="248"/>
        <end position="265"/>
    </location>
</feature>
<feature type="transmembrane region" description="Helical" evidence="1">
    <location>
        <begin position="216"/>
        <end position="236"/>
    </location>
</feature>
<evidence type="ECO:0000256" key="1">
    <source>
        <dbReference type="SAM" id="Phobius"/>
    </source>
</evidence>
<reference evidence="2" key="1">
    <citation type="submission" date="2018-05" db="EMBL/GenBank/DDBJ databases">
        <authorList>
            <person name="Lanie J.A."/>
            <person name="Ng W.-L."/>
            <person name="Kazmierczak K.M."/>
            <person name="Andrzejewski T.M."/>
            <person name="Davidsen T.M."/>
            <person name="Wayne K.J."/>
            <person name="Tettelin H."/>
            <person name="Glass J.I."/>
            <person name="Rusch D."/>
            <person name="Podicherti R."/>
            <person name="Tsui H.-C.T."/>
            <person name="Winkler M.E."/>
        </authorList>
    </citation>
    <scope>NUCLEOTIDE SEQUENCE</scope>
</reference>
<feature type="transmembrane region" description="Helical" evidence="1">
    <location>
        <begin position="301"/>
        <end position="323"/>
    </location>
</feature>
<name>A0A382D046_9ZZZZ</name>
<dbReference type="PANTHER" id="PTHR34289">
    <property type="entry name" value="PROTEIN, PUTATIVE (DUF819)-RELATED"/>
    <property type="match status" value="1"/>
</dbReference>
<dbReference type="PANTHER" id="PTHR34289:SF8">
    <property type="entry name" value="DUF819 DOMAIN-CONTAINING PROTEIN"/>
    <property type="match status" value="1"/>
</dbReference>
<gene>
    <name evidence="2" type="ORF">METZ01_LOCUS184248</name>
</gene>
<feature type="transmembrane region" description="Helical" evidence="1">
    <location>
        <begin position="76"/>
        <end position="98"/>
    </location>
</feature>
<evidence type="ECO:0000313" key="2">
    <source>
        <dbReference type="EMBL" id="SVB31394.1"/>
    </source>
</evidence>
<dbReference type="Pfam" id="PF05684">
    <property type="entry name" value="DUF819"/>
    <property type="match status" value="1"/>
</dbReference>